<evidence type="ECO:0000313" key="2">
    <source>
        <dbReference type="Proteomes" id="UP000081671"/>
    </source>
</evidence>
<gene>
    <name evidence="3" type="primary">LOC105982721</name>
</gene>
<dbReference type="Proteomes" id="UP000081671">
    <property type="component" value="Unplaced"/>
</dbReference>
<feature type="compositionally biased region" description="Polar residues" evidence="1">
    <location>
        <begin position="278"/>
        <end position="297"/>
    </location>
</feature>
<reference evidence="3" key="1">
    <citation type="submission" date="2025-08" db="UniProtKB">
        <authorList>
            <consortium name="RefSeq"/>
        </authorList>
    </citation>
    <scope>IDENTIFICATION</scope>
    <source>
        <tissue evidence="3">Kidney</tissue>
    </source>
</reference>
<feature type="region of interest" description="Disordered" evidence="1">
    <location>
        <begin position="176"/>
        <end position="360"/>
    </location>
</feature>
<feature type="compositionally biased region" description="Basic and acidic residues" evidence="1">
    <location>
        <begin position="126"/>
        <end position="138"/>
    </location>
</feature>
<organism evidence="2 3">
    <name type="scientific">Dipodomys ordii</name>
    <name type="common">Ord's kangaroo rat</name>
    <dbReference type="NCBI Taxonomy" id="10020"/>
    <lineage>
        <taxon>Eukaryota</taxon>
        <taxon>Metazoa</taxon>
        <taxon>Chordata</taxon>
        <taxon>Craniata</taxon>
        <taxon>Vertebrata</taxon>
        <taxon>Euteleostomi</taxon>
        <taxon>Mammalia</taxon>
        <taxon>Eutheria</taxon>
        <taxon>Euarchontoglires</taxon>
        <taxon>Glires</taxon>
        <taxon>Rodentia</taxon>
        <taxon>Castorimorpha</taxon>
        <taxon>Heteromyidae</taxon>
        <taxon>Dipodomyinae</taxon>
        <taxon>Dipodomys</taxon>
    </lineage>
</organism>
<dbReference type="GeneID" id="105982721"/>
<dbReference type="AlphaFoldDB" id="A0A1S3EWP7"/>
<dbReference type="InParanoid" id="A0A1S3EWP7"/>
<keyword evidence="2" id="KW-1185">Reference proteome</keyword>
<proteinExistence type="predicted"/>
<dbReference type="KEGG" id="dord:105982721"/>
<accession>A0A1S3EWP7</accession>
<sequence length="360" mass="39494">MVRKLTNQDRMLYIVKFGDCSHMKFSVRDVSLEVTPSPPTLREGTAYQRKLSGRADFEDLTTSFYLELRCTDVKGMEHLSALPFSHASAFRKPDSSFKIQAHTRKLRELSLRISRKITAPPPGFRTSERGTDSRRPERMNGLPAGAAPRRTAPHRTAPQSGGRALGSLARKMKPQFVNEPGAGFSPPRQPPAEPDRRERRPLPLAPPPHTGREHRPTPTRGDSEPAGSRLFPPRGYPRPPPRAPPRRSQRAPRLSELAPPAAPRGFAPFKSPRHPSRVTGSPGSASLSGRNQPTPTSLVAFRPGPAHVTPTTRPPRSPADPRLQREGRPRCVGPEAPRPSLPPSTVAQPLGAPASSRESF</sequence>
<feature type="compositionally biased region" description="Pro residues" evidence="1">
    <location>
        <begin position="234"/>
        <end position="243"/>
    </location>
</feature>
<feature type="compositionally biased region" description="Low complexity" evidence="1">
    <location>
        <begin position="143"/>
        <end position="158"/>
    </location>
</feature>
<protein>
    <submittedName>
        <fullName evidence="3">Basic salivary proline-rich protein 3-like</fullName>
    </submittedName>
</protein>
<dbReference type="RefSeq" id="XP_012867852.1">
    <property type="nucleotide sequence ID" value="XM_013012398.1"/>
</dbReference>
<evidence type="ECO:0000256" key="1">
    <source>
        <dbReference type="SAM" id="MobiDB-lite"/>
    </source>
</evidence>
<evidence type="ECO:0000313" key="3">
    <source>
        <dbReference type="RefSeq" id="XP_012867852.1"/>
    </source>
</evidence>
<name>A0A1S3EWP7_DIPOR</name>
<feature type="region of interest" description="Disordered" evidence="1">
    <location>
        <begin position="115"/>
        <end position="163"/>
    </location>
</feature>